<name>A0A8S1QVC4_9CILI</name>
<keyword evidence="3" id="KW-1185">Reference proteome</keyword>
<proteinExistence type="predicted"/>
<evidence type="ECO:0000313" key="3">
    <source>
        <dbReference type="Proteomes" id="UP000692954"/>
    </source>
</evidence>
<dbReference type="AlphaFoldDB" id="A0A8S1QVC4"/>
<dbReference type="GO" id="GO:0016226">
    <property type="term" value="P:iron-sulfur cluster assembly"/>
    <property type="evidence" value="ECO:0007669"/>
    <property type="project" value="TreeGrafter"/>
</dbReference>
<evidence type="ECO:0000256" key="1">
    <source>
        <dbReference type="PROSITE-ProRule" id="PRU00221"/>
    </source>
</evidence>
<dbReference type="GO" id="GO:0097361">
    <property type="term" value="C:cytosolic [4Fe-4S] assembly targeting complex"/>
    <property type="evidence" value="ECO:0007669"/>
    <property type="project" value="TreeGrafter"/>
</dbReference>
<dbReference type="EMBL" id="CAJJDN010000119">
    <property type="protein sequence ID" value="CAD8118875.1"/>
    <property type="molecule type" value="Genomic_DNA"/>
</dbReference>
<comment type="caution">
    <text evidence="2">The sequence shown here is derived from an EMBL/GenBank/DDBJ whole genome shotgun (WGS) entry which is preliminary data.</text>
</comment>
<dbReference type="PANTHER" id="PTHR19920">
    <property type="entry name" value="WD40 PROTEIN CIAO1"/>
    <property type="match status" value="1"/>
</dbReference>
<feature type="repeat" description="WD" evidence="1">
    <location>
        <begin position="304"/>
        <end position="336"/>
    </location>
</feature>
<dbReference type="InterPro" id="IPR001680">
    <property type="entry name" value="WD40_rpt"/>
</dbReference>
<reference evidence="2" key="1">
    <citation type="submission" date="2021-01" db="EMBL/GenBank/DDBJ databases">
        <authorList>
            <consortium name="Genoscope - CEA"/>
            <person name="William W."/>
        </authorList>
    </citation>
    <scope>NUCLEOTIDE SEQUENCE</scope>
</reference>
<protein>
    <recommendedName>
        <fullName evidence="4">WD40-repeat-containing domain</fullName>
    </recommendedName>
</protein>
<dbReference type="Pfam" id="PF00400">
    <property type="entry name" value="WD40"/>
    <property type="match status" value="3"/>
</dbReference>
<dbReference type="Proteomes" id="UP000692954">
    <property type="component" value="Unassembled WGS sequence"/>
</dbReference>
<dbReference type="SMART" id="SM00320">
    <property type="entry name" value="WD40"/>
    <property type="match status" value="3"/>
</dbReference>
<evidence type="ECO:0000313" key="2">
    <source>
        <dbReference type="EMBL" id="CAD8118875.1"/>
    </source>
</evidence>
<gene>
    <name evidence="2" type="ORF">PSON_ATCC_30995.1.T1190013</name>
</gene>
<dbReference type="PROSITE" id="PS50294">
    <property type="entry name" value="WD_REPEATS_REGION"/>
    <property type="match status" value="2"/>
</dbReference>
<sequence>MMEERLLCKDCKLNFEEKQKDNMINKIKDLSEIKHFIDDIEFYKKKYKDFLIKIRIKEVENFQLHLQNFKSEIMQQVNTLIYFSNQWIDDLFFLNQQCEEESFLNQLDKLIQQQNNKELNYELVILQKIEQINNQWKTKKLSAFQKCQEFIEDFSINPIHYFQQENFKSLPYISSYCPQLQSTQAILSDFIEDQQITAIQQTKSQYLLIQQNNKYKSIKQFCTFSFNKDDNLIIGGYSKVIKAFIFKKGQLKQIQILNGHEDYVRTLNFFKATSQTNFVSGSEDKSVRFWSINLLAKPKFIQKLNAHQNGILCLIINKKENLIITGSRDTTIKFWKRFLQNENQYLFWSQQQIIMNHSHNVYDLSLNQNEDKLISCSEDKKILVLSYQEKQWKIYQIITVQNFGYRLCFINNKLFTFQPRLGLTMHVYEMNQNKKYEHSFEIDVKGGNQECRIFFPQQYINQKNILINKNGFHINIIKVIITKEEIKKQKVYFKVEQSINYFKDSTGLIFGQLSEDGNYLITWDDKTKELQLRQLQYT</sequence>
<keyword evidence="1" id="KW-0853">WD repeat</keyword>
<dbReference type="OrthoDB" id="538223at2759"/>
<accession>A0A8S1QVC4</accession>
<feature type="repeat" description="WD" evidence="1">
    <location>
        <begin position="257"/>
        <end position="293"/>
    </location>
</feature>
<organism evidence="2 3">
    <name type="scientific">Paramecium sonneborni</name>
    <dbReference type="NCBI Taxonomy" id="65129"/>
    <lineage>
        <taxon>Eukaryota</taxon>
        <taxon>Sar</taxon>
        <taxon>Alveolata</taxon>
        <taxon>Ciliophora</taxon>
        <taxon>Intramacronucleata</taxon>
        <taxon>Oligohymenophorea</taxon>
        <taxon>Peniculida</taxon>
        <taxon>Parameciidae</taxon>
        <taxon>Paramecium</taxon>
    </lineage>
</organism>
<dbReference type="PANTHER" id="PTHR19920:SF0">
    <property type="entry name" value="CYTOSOLIC IRON-SULFUR PROTEIN ASSEMBLY PROTEIN CIAO1-RELATED"/>
    <property type="match status" value="1"/>
</dbReference>
<dbReference type="PROSITE" id="PS50082">
    <property type="entry name" value="WD_REPEATS_2"/>
    <property type="match status" value="2"/>
</dbReference>
<evidence type="ECO:0008006" key="4">
    <source>
        <dbReference type="Google" id="ProtNLM"/>
    </source>
</evidence>